<feature type="region of interest" description="Disordered" evidence="1">
    <location>
        <begin position="146"/>
        <end position="186"/>
    </location>
</feature>
<evidence type="ECO:0000256" key="2">
    <source>
        <dbReference type="SAM" id="Phobius"/>
    </source>
</evidence>
<dbReference type="Proteomes" id="UP001187682">
    <property type="component" value="Unassembled WGS sequence"/>
</dbReference>
<sequence length="316" mass="32132">MSDPNPFVSNGICYLGPDSEADDLMFPCGNAALGHKACCQAGDMCLANRACFNGEFGVTYLSGCSDPSYGDESCPDKVVSDDQPWVGLVYCNGTSNQWVACAQANNAETIISADACACPTPTASRNIAFEDSSILENVVQLPTSSGGSVIWQPGHVPTGTTTTSTPEPTDGGGGGGGGGGGEGKGGGGLSVGTKAGIGVGVSVAGLLILGMVFLLLRKRRRWGLGKDNGEGEKVEPGDEQGTPPIELPIVPDTPSELGTKAARPWSMRSELDVVAASKKTSPLAGNGGSKLRPEEGEEDGVGGEARKEGRVAELPG</sequence>
<name>A0AAE8N8U1_9PEZI</name>
<dbReference type="AlphaFoldDB" id="A0AAE8N8U1"/>
<evidence type="ECO:0000313" key="3">
    <source>
        <dbReference type="EMBL" id="SPO07075.1"/>
    </source>
</evidence>
<feature type="transmembrane region" description="Helical" evidence="2">
    <location>
        <begin position="195"/>
        <end position="216"/>
    </location>
</feature>
<comment type="caution">
    <text evidence="3">The sequence shown here is derived from an EMBL/GenBank/DDBJ whole genome shotgun (WGS) entry which is preliminary data.</text>
</comment>
<accession>A0AAE8N8U1</accession>
<gene>
    <name evidence="3" type="ORF">DNG_09769</name>
</gene>
<feature type="compositionally biased region" description="Gly residues" evidence="1">
    <location>
        <begin position="170"/>
        <end position="186"/>
    </location>
</feature>
<keyword evidence="2" id="KW-1133">Transmembrane helix</keyword>
<keyword evidence="2" id="KW-0472">Membrane</keyword>
<protein>
    <submittedName>
        <fullName evidence="3">Uncharacterized protein</fullName>
    </submittedName>
</protein>
<feature type="compositionally biased region" description="Basic and acidic residues" evidence="1">
    <location>
        <begin position="304"/>
        <end position="316"/>
    </location>
</feature>
<dbReference type="EMBL" id="ONZQ02000018">
    <property type="protein sequence ID" value="SPO07075.1"/>
    <property type="molecule type" value="Genomic_DNA"/>
</dbReference>
<feature type="compositionally biased region" description="Low complexity" evidence="1">
    <location>
        <begin position="153"/>
        <end position="169"/>
    </location>
</feature>
<keyword evidence="4" id="KW-1185">Reference proteome</keyword>
<evidence type="ECO:0000313" key="4">
    <source>
        <dbReference type="Proteomes" id="UP001187682"/>
    </source>
</evidence>
<organism evidence="3 4">
    <name type="scientific">Cephalotrichum gorgonifer</name>
    <dbReference type="NCBI Taxonomy" id="2041049"/>
    <lineage>
        <taxon>Eukaryota</taxon>
        <taxon>Fungi</taxon>
        <taxon>Dikarya</taxon>
        <taxon>Ascomycota</taxon>
        <taxon>Pezizomycotina</taxon>
        <taxon>Sordariomycetes</taxon>
        <taxon>Hypocreomycetidae</taxon>
        <taxon>Microascales</taxon>
        <taxon>Microascaceae</taxon>
        <taxon>Cephalotrichum</taxon>
    </lineage>
</organism>
<feature type="region of interest" description="Disordered" evidence="1">
    <location>
        <begin position="224"/>
        <end position="316"/>
    </location>
</feature>
<reference evidence="3" key="1">
    <citation type="submission" date="2018-03" db="EMBL/GenBank/DDBJ databases">
        <authorList>
            <person name="Guldener U."/>
        </authorList>
    </citation>
    <scope>NUCLEOTIDE SEQUENCE</scope>
</reference>
<feature type="compositionally biased region" description="Basic and acidic residues" evidence="1">
    <location>
        <begin position="227"/>
        <end position="236"/>
    </location>
</feature>
<evidence type="ECO:0000256" key="1">
    <source>
        <dbReference type="SAM" id="MobiDB-lite"/>
    </source>
</evidence>
<keyword evidence="2" id="KW-0812">Transmembrane</keyword>
<proteinExistence type="predicted"/>